<accession>A0A0B0N608</accession>
<evidence type="ECO:0000313" key="2">
    <source>
        <dbReference type="Proteomes" id="UP000032142"/>
    </source>
</evidence>
<sequence length="36" mass="3957">MPSSKHKGRDTSVCLCCVKSTTLVHGRVHRPCEVCT</sequence>
<protein>
    <submittedName>
        <fullName evidence="1">Uncharacterized protein</fullName>
    </submittedName>
</protein>
<dbReference type="Proteomes" id="UP000032142">
    <property type="component" value="Unassembled WGS sequence"/>
</dbReference>
<keyword evidence="2" id="KW-1185">Reference proteome</keyword>
<gene>
    <name evidence="1" type="ORF">F383_15440</name>
</gene>
<reference evidence="2" key="1">
    <citation type="submission" date="2014-09" db="EMBL/GenBank/DDBJ databases">
        <authorList>
            <person name="Mudge J."/>
            <person name="Ramaraj T."/>
            <person name="Lindquist I.E."/>
            <person name="Bharti A.K."/>
            <person name="Sundararajan A."/>
            <person name="Cameron C.T."/>
            <person name="Woodward J.E."/>
            <person name="May G.D."/>
            <person name="Brubaker C."/>
            <person name="Broadhvest J."/>
            <person name="Wilkins T.A."/>
        </authorList>
    </citation>
    <scope>NUCLEOTIDE SEQUENCE</scope>
    <source>
        <strain evidence="2">cv. AKA8401</strain>
    </source>
</reference>
<name>A0A0B0N608_GOSAR</name>
<dbReference type="EMBL" id="KN392510">
    <property type="protein sequence ID" value="KHG09878.1"/>
    <property type="molecule type" value="Genomic_DNA"/>
</dbReference>
<proteinExistence type="predicted"/>
<dbReference type="AlphaFoldDB" id="A0A0B0N608"/>
<evidence type="ECO:0000313" key="1">
    <source>
        <dbReference type="EMBL" id="KHG09878.1"/>
    </source>
</evidence>
<organism evidence="1 2">
    <name type="scientific">Gossypium arboreum</name>
    <name type="common">Tree cotton</name>
    <name type="synonym">Gossypium nanking</name>
    <dbReference type="NCBI Taxonomy" id="29729"/>
    <lineage>
        <taxon>Eukaryota</taxon>
        <taxon>Viridiplantae</taxon>
        <taxon>Streptophyta</taxon>
        <taxon>Embryophyta</taxon>
        <taxon>Tracheophyta</taxon>
        <taxon>Spermatophyta</taxon>
        <taxon>Magnoliopsida</taxon>
        <taxon>eudicotyledons</taxon>
        <taxon>Gunneridae</taxon>
        <taxon>Pentapetalae</taxon>
        <taxon>rosids</taxon>
        <taxon>malvids</taxon>
        <taxon>Malvales</taxon>
        <taxon>Malvaceae</taxon>
        <taxon>Malvoideae</taxon>
        <taxon>Gossypium</taxon>
    </lineage>
</organism>